<reference evidence="2" key="1">
    <citation type="submission" date="2016-01" db="EMBL/GenBank/DDBJ databases">
        <authorList>
            <person name="Peeters C."/>
        </authorList>
    </citation>
    <scope>NUCLEOTIDE SEQUENCE</scope>
    <source>
        <strain evidence="2">LMG 29322</strain>
    </source>
</reference>
<organism evidence="2 3">
    <name type="scientific">Caballeronia hypogeia</name>
    <dbReference type="NCBI Taxonomy" id="1777140"/>
    <lineage>
        <taxon>Bacteria</taxon>
        <taxon>Pseudomonadati</taxon>
        <taxon>Pseudomonadota</taxon>
        <taxon>Betaproteobacteria</taxon>
        <taxon>Burkholderiales</taxon>
        <taxon>Burkholderiaceae</taxon>
        <taxon>Caballeronia</taxon>
    </lineage>
</organism>
<keyword evidence="1" id="KW-0732">Signal</keyword>
<evidence type="ECO:0008006" key="4">
    <source>
        <dbReference type="Google" id="ProtNLM"/>
    </source>
</evidence>
<protein>
    <recommendedName>
        <fullName evidence="4">Lipoprotein</fullName>
    </recommendedName>
</protein>
<accession>A0A158AUF6</accession>
<comment type="caution">
    <text evidence="2">The sequence shown here is derived from an EMBL/GenBank/DDBJ whole genome shotgun (WGS) entry which is preliminary data.</text>
</comment>
<dbReference type="EMBL" id="FCOA02000007">
    <property type="protein sequence ID" value="SAK61452.1"/>
    <property type="molecule type" value="Genomic_DNA"/>
</dbReference>
<feature type="chain" id="PRO_5007620993" description="Lipoprotein" evidence="1">
    <location>
        <begin position="26"/>
        <end position="425"/>
    </location>
</feature>
<dbReference type="RefSeq" id="WP_157695778.1">
    <property type="nucleotide sequence ID" value="NZ_FCOA02000007.1"/>
</dbReference>
<dbReference type="Proteomes" id="UP000054851">
    <property type="component" value="Unassembled WGS sequence"/>
</dbReference>
<gene>
    <name evidence="2" type="ORF">AWB79_02804</name>
</gene>
<dbReference type="AlphaFoldDB" id="A0A158AUF6"/>
<evidence type="ECO:0000256" key="1">
    <source>
        <dbReference type="SAM" id="SignalP"/>
    </source>
</evidence>
<keyword evidence="3" id="KW-1185">Reference proteome</keyword>
<evidence type="ECO:0000313" key="2">
    <source>
        <dbReference type="EMBL" id="SAK61452.1"/>
    </source>
</evidence>
<feature type="signal peptide" evidence="1">
    <location>
        <begin position="1"/>
        <end position="25"/>
    </location>
</feature>
<sequence>MLRNSRCVAVITTFILVCGLTVGQATPLDSQAENDKEICNNVNLKAIARNYLDAPENATSVYLLANPGFDDKIVRRETLAGFTYFVAPLETIPLCANATNLAKSSVEDNLFTERDIRFTAAKVFSKRLLAQSNQGDPQPTIVRIELDNKERALEEIDELRSRADLVQLGIESSVRYRYLENHLLRFTAENLIQAAAIPTRYFKLKLIYAGVLSPDVGKDIILEIALVSGVPATEISLIGDPNGCGFEQPMVMYFEESKYGPKNYIFIASPGLYRICSFAGLSTALSASSLSSVKNFDSTTNSDTFFVIDLLRNSLLRMGISGISVEPAGPIESKEAYVTIKGLRDRINMPGVFTGKRNERVFLKIKLKENILSIDQRYEYSDFSGTLRWRDPEDPQYASTDFAKGASLFLGRLISEIKYVLTASK</sequence>
<proteinExistence type="predicted"/>
<evidence type="ECO:0000313" key="3">
    <source>
        <dbReference type="Proteomes" id="UP000054851"/>
    </source>
</evidence>
<name>A0A158AUF6_9BURK</name>